<reference evidence="1 2" key="1">
    <citation type="submission" date="2019-03" db="EMBL/GenBank/DDBJ databases">
        <title>First draft genome of Liparis tanakae, snailfish: a comprehensive survey of snailfish specific genes.</title>
        <authorList>
            <person name="Kim W."/>
            <person name="Song I."/>
            <person name="Jeong J.-H."/>
            <person name="Kim D."/>
            <person name="Kim S."/>
            <person name="Ryu S."/>
            <person name="Song J.Y."/>
            <person name="Lee S.K."/>
        </authorList>
    </citation>
    <scope>NUCLEOTIDE SEQUENCE [LARGE SCALE GENOMIC DNA]</scope>
    <source>
        <tissue evidence="1">Muscle</tissue>
    </source>
</reference>
<sequence>MRPVSPLRKSHVFVPDVGSESSETVCLPFKRYSALVNWEKVQLGSVLTHKWVILTRYDPGADTAVSLKLHGSLTQGLRVNSRHYKGLLSSCDRTLRSERVYLSAIRRDGSAPLGVDAPGVQEMDAKAQTSGSVLG</sequence>
<name>A0A4Z2I562_9TELE</name>
<gene>
    <name evidence="1" type="ORF">EYF80_016530</name>
</gene>
<proteinExistence type="predicted"/>
<dbReference type="Proteomes" id="UP000314294">
    <property type="component" value="Unassembled WGS sequence"/>
</dbReference>
<dbReference type="EMBL" id="SRLO01000127">
    <property type="protein sequence ID" value="TNN73199.1"/>
    <property type="molecule type" value="Genomic_DNA"/>
</dbReference>
<organism evidence="1 2">
    <name type="scientific">Liparis tanakae</name>
    <name type="common">Tanaka's snailfish</name>
    <dbReference type="NCBI Taxonomy" id="230148"/>
    <lineage>
        <taxon>Eukaryota</taxon>
        <taxon>Metazoa</taxon>
        <taxon>Chordata</taxon>
        <taxon>Craniata</taxon>
        <taxon>Vertebrata</taxon>
        <taxon>Euteleostomi</taxon>
        <taxon>Actinopterygii</taxon>
        <taxon>Neopterygii</taxon>
        <taxon>Teleostei</taxon>
        <taxon>Neoteleostei</taxon>
        <taxon>Acanthomorphata</taxon>
        <taxon>Eupercaria</taxon>
        <taxon>Perciformes</taxon>
        <taxon>Cottioidei</taxon>
        <taxon>Cottales</taxon>
        <taxon>Liparidae</taxon>
        <taxon>Liparis</taxon>
    </lineage>
</organism>
<comment type="caution">
    <text evidence="1">The sequence shown here is derived from an EMBL/GenBank/DDBJ whole genome shotgun (WGS) entry which is preliminary data.</text>
</comment>
<accession>A0A4Z2I562</accession>
<protein>
    <submittedName>
        <fullName evidence="1">Uncharacterized protein</fullName>
    </submittedName>
</protein>
<evidence type="ECO:0000313" key="2">
    <source>
        <dbReference type="Proteomes" id="UP000314294"/>
    </source>
</evidence>
<evidence type="ECO:0000313" key="1">
    <source>
        <dbReference type="EMBL" id="TNN73199.1"/>
    </source>
</evidence>
<dbReference type="AlphaFoldDB" id="A0A4Z2I562"/>
<keyword evidence="2" id="KW-1185">Reference proteome</keyword>